<keyword evidence="2" id="KW-1185">Reference proteome</keyword>
<dbReference type="SUPFAM" id="SSF46785">
    <property type="entry name" value="Winged helix' DNA-binding domain"/>
    <property type="match status" value="1"/>
</dbReference>
<gene>
    <name evidence="1" type="ORF">OM075_13160</name>
</gene>
<accession>A0AAE3M5S4</accession>
<dbReference type="EMBL" id="JAPDPJ010000029">
    <property type="protein sequence ID" value="MCW3787422.1"/>
    <property type="molecule type" value="Genomic_DNA"/>
</dbReference>
<dbReference type="InterPro" id="IPR036388">
    <property type="entry name" value="WH-like_DNA-bd_sf"/>
</dbReference>
<dbReference type="InterPro" id="IPR051815">
    <property type="entry name" value="Molybdate_resp_trans_reg"/>
</dbReference>
<reference evidence="1" key="1">
    <citation type="submission" date="2022-10" db="EMBL/GenBank/DDBJ databases">
        <authorList>
            <person name="Yu W.X."/>
        </authorList>
    </citation>
    <scope>NUCLEOTIDE SEQUENCE</scope>
    <source>
        <strain evidence="1">AAT</strain>
    </source>
</reference>
<sequence length="110" mass="12048">MTEVELHIHVNKDGKLLVTPERIHLLRLIEETGSLLTASKQVGVSYNKAWKMIDAMNSISSSPVVSKQRGGSGGGGAVVTDFGRLILDEYAVMEKVVSQFTQKFNAEINM</sequence>
<name>A0AAE3M5S4_9BACT</name>
<dbReference type="InterPro" id="IPR036390">
    <property type="entry name" value="WH_DNA-bd_sf"/>
</dbReference>
<dbReference type="AlphaFoldDB" id="A0AAE3M5S4"/>
<evidence type="ECO:0000313" key="2">
    <source>
        <dbReference type="Proteomes" id="UP001209229"/>
    </source>
</evidence>
<comment type="caution">
    <text evidence="1">The sequence shown here is derived from an EMBL/GenBank/DDBJ whole genome shotgun (WGS) entry which is preliminary data.</text>
</comment>
<organism evidence="1 2">
    <name type="scientific">Plebeiibacterium sediminum</name>
    <dbReference type="NCBI Taxonomy" id="2992112"/>
    <lineage>
        <taxon>Bacteria</taxon>
        <taxon>Pseudomonadati</taxon>
        <taxon>Bacteroidota</taxon>
        <taxon>Bacteroidia</taxon>
        <taxon>Marinilabiliales</taxon>
        <taxon>Marinilabiliaceae</taxon>
        <taxon>Plebeiibacterium</taxon>
    </lineage>
</organism>
<proteinExistence type="predicted"/>
<dbReference type="PANTHER" id="PTHR30432">
    <property type="entry name" value="TRANSCRIPTIONAL REGULATOR MODE"/>
    <property type="match status" value="1"/>
</dbReference>
<evidence type="ECO:0000313" key="1">
    <source>
        <dbReference type="EMBL" id="MCW3787422.1"/>
    </source>
</evidence>
<dbReference type="Proteomes" id="UP001209229">
    <property type="component" value="Unassembled WGS sequence"/>
</dbReference>
<protein>
    <submittedName>
        <fullName evidence="1">LysR family transcriptional regulator</fullName>
    </submittedName>
</protein>
<dbReference type="PANTHER" id="PTHR30432:SF1">
    <property type="entry name" value="DNA-BINDING TRANSCRIPTIONAL DUAL REGULATOR MODE"/>
    <property type="match status" value="1"/>
</dbReference>
<dbReference type="RefSeq" id="WP_301190987.1">
    <property type="nucleotide sequence ID" value="NZ_JAPDPJ010000029.1"/>
</dbReference>
<dbReference type="Gene3D" id="1.10.10.10">
    <property type="entry name" value="Winged helix-like DNA-binding domain superfamily/Winged helix DNA-binding domain"/>
    <property type="match status" value="1"/>
</dbReference>